<protein>
    <submittedName>
        <fullName evidence="1">Uncharacterized protein</fullName>
    </submittedName>
</protein>
<keyword evidence="2" id="KW-1185">Reference proteome</keyword>
<gene>
    <name evidence="1" type="ORF">MCBB_0004</name>
</gene>
<dbReference type="KEGG" id="mcub:MCBB_0004"/>
<organism evidence="1 2">
    <name type="scientific">Methanobacterium congolense</name>
    <dbReference type="NCBI Taxonomy" id="118062"/>
    <lineage>
        <taxon>Archaea</taxon>
        <taxon>Methanobacteriati</taxon>
        <taxon>Methanobacteriota</taxon>
        <taxon>Methanomada group</taxon>
        <taxon>Methanobacteria</taxon>
        <taxon>Methanobacteriales</taxon>
        <taxon>Methanobacteriaceae</taxon>
        <taxon>Methanobacterium</taxon>
    </lineage>
</organism>
<accession>A0A1D3KZ97</accession>
<sequence>MPIFTVHMMHSVESCPVYNEGTKKKLKELSSKRKEAALEHQINILTAVFSQLEHLIIYVMEAPSHKAVERYLRDVGFSIYNKIEIREVEFVEDALKTL</sequence>
<evidence type="ECO:0000313" key="1">
    <source>
        <dbReference type="EMBL" id="SCG84593.1"/>
    </source>
</evidence>
<dbReference type="AlphaFoldDB" id="A0A1D3KZ97"/>
<reference evidence="1 2" key="1">
    <citation type="submission" date="2016-08" db="EMBL/GenBank/DDBJ databases">
        <authorList>
            <person name="Seilhamer J.J."/>
        </authorList>
    </citation>
    <scope>NUCLEOTIDE SEQUENCE [LARGE SCALE GENOMIC DNA]</scope>
    <source>
        <strain evidence="1">Buetzberg</strain>
    </source>
</reference>
<name>A0A1D3KZ97_9EURY</name>
<dbReference type="EMBL" id="LT607756">
    <property type="protein sequence ID" value="SCG84593.1"/>
    <property type="molecule type" value="Genomic_DNA"/>
</dbReference>
<proteinExistence type="predicted"/>
<dbReference type="Proteomes" id="UP000094707">
    <property type="component" value="Chromosome I"/>
</dbReference>
<evidence type="ECO:0000313" key="2">
    <source>
        <dbReference type="Proteomes" id="UP000094707"/>
    </source>
</evidence>